<keyword evidence="7" id="KW-1185">Reference proteome</keyword>
<dbReference type="AlphaFoldDB" id="A0A1I3I3G1"/>
<dbReference type="Pfam" id="PF01420">
    <property type="entry name" value="Methylase_S"/>
    <property type="match status" value="1"/>
</dbReference>
<name>A0A1I3I3G1_9SPIR</name>
<dbReference type="PANTHER" id="PTHR30408:SF13">
    <property type="entry name" value="TYPE I RESTRICTION ENZYME HINDI SPECIFICITY SUBUNIT"/>
    <property type="match status" value="1"/>
</dbReference>
<reference evidence="7" key="1">
    <citation type="submission" date="2016-10" db="EMBL/GenBank/DDBJ databases">
        <authorList>
            <person name="Varghese N."/>
            <person name="Submissions S."/>
        </authorList>
    </citation>
    <scope>NUCLEOTIDE SEQUENCE [LARGE SCALE GENOMIC DNA]</scope>
    <source>
        <strain evidence="7">XBD1002</strain>
    </source>
</reference>
<dbReference type="Gene3D" id="3.90.220.20">
    <property type="entry name" value="DNA methylase specificity domains"/>
    <property type="match status" value="2"/>
</dbReference>
<dbReference type="Gene3D" id="1.10.287.1120">
    <property type="entry name" value="Bipartite methylase S protein"/>
    <property type="match status" value="1"/>
</dbReference>
<dbReference type="GO" id="GO:0003677">
    <property type="term" value="F:DNA binding"/>
    <property type="evidence" value="ECO:0007669"/>
    <property type="project" value="UniProtKB-KW"/>
</dbReference>
<proteinExistence type="inferred from homology"/>
<comment type="similarity">
    <text evidence="1">Belongs to the type-I restriction system S methylase family.</text>
</comment>
<feature type="coiled-coil region" evidence="4">
    <location>
        <begin position="160"/>
        <end position="187"/>
    </location>
</feature>
<organism evidence="6 7">
    <name type="scientific">Treponema bryantii</name>
    <dbReference type="NCBI Taxonomy" id="163"/>
    <lineage>
        <taxon>Bacteria</taxon>
        <taxon>Pseudomonadati</taxon>
        <taxon>Spirochaetota</taxon>
        <taxon>Spirochaetia</taxon>
        <taxon>Spirochaetales</taxon>
        <taxon>Treponemataceae</taxon>
        <taxon>Treponema</taxon>
    </lineage>
</organism>
<protein>
    <submittedName>
        <fullName evidence="6">Type I restriction enzyme, S subunit</fullName>
    </submittedName>
</protein>
<gene>
    <name evidence="6" type="ORF">SAMN04487775_101292</name>
</gene>
<sequence>MWNSIRADEFCESVRDGTHDTPKQQSFGYKLVTSKHIQDGLIQPDDAYYISEDDYNKINERSKVEKWDVLMAMIGNGLGRSAIVENNPDYAIKNIALFKMGGNEVKAKWLHYFLSTNYTQQVIINYLQGTGQPFLSLSLLRKFKVPNPPLPTQQKIASILSAYDNLIQNYKKQIEALQTAASELYKEWFVRFRFPGYKNVDMKDSSIGKIPKTFEVKKQNEVIKDYIGGGWGEDEQSEQFSIEAAVVRGADFPEFTNGDITTCPVRYHKVSNYNSRIIEPEDIVLEVSGGTQEQPVGRTVIVSEERLKRFNNKLICASFCKLIKLNKSIISPLFYYYWMQFVYDTRIIDRYQLQSTGIINFKFEYFLRKGDVLLPPKDLMNPFEEKVRVIHSKIERLAIGIENLTQQRDLLLPRLMSGKLKVE</sequence>
<dbReference type="PANTHER" id="PTHR30408">
    <property type="entry name" value="TYPE-1 RESTRICTION ENZYME ECOKI SPECIFICITY PROTEIN"/>
    <property type="match status" value="1"/>
</dbReference>
<dbReference type="EMBL" id="FORI01000001">
    <property type="protein sequence ID" value="SFI42400.1"/>
    <property type="molecule type" value="Genomic_DNA"/>
</dbReference>
<dbReference type="SUPFAM" id="SSF116734">
    <property type="entry name" value="DNA methylase specificity domain"/>
    <property type="match status" value="2"/>
</dbReference>
<evidence type="ECO:0000256" key="3">
    <source>
        <dbReference type="ARBA" id="ARBA00023125"/>
    </source>
</evidence>
<dbReference type="RefSeq" id="WP_074929882.1">
    <property type="nucleotide sequence ID" value="NZ_FORI01000001.1"/>
</dbReference>
<dbReference type="InterPro" id="IPR052021">
    <property type="entry name" value="Type-I_RS_S_subunit"/>
</dbReference>
<evidence type="ECO:0000256" key="2">
    <source>
        <dbReference type="ARBA" id="ARBA00022747"/>
    </source>
</evidence>
<evidence type="ECO:0000259" key="5">
    <source>
        <dbReference type="Pfam" id="PF01420"/>
    </source>
</evidence>
<dbReference type="CDD" id="cd17246">
    <property type="entry name" value="RMtype1_S_SonII-TRD2-CR2_like"/>
    <property type="match status" value="1"/>
</dbReference>
<keyword evidence="4" id="KW-0175">Coiled coil</keyword>
<dbReference type="OrthoDB" id="9811611at2"/>
<evidence type="ECO:0000256" key="1">
    <source>
        <dbReference type="ARBA" id="ARBA00010923"/>
    </source>
</evidence>
<dbReference type="Proteomes" id="UP000182737">
    <property type="component" value="Unassembled WGS sequence"/>
</dbReference>
<keyword evidence="3" id="KW-0238">DNA-binding</keyword>
<keyword evidence="2" id="KW-0680">Restriction system</keyword>
<dbReference type="InterPro" id="IPR044946">
    <property type="entry name" value="Restrct_endonuc_typeI_TRD_sf"/>
</dbReference>
<accession>A0A1I3I3G1</accession>
<evidence type="ECO:0000256" key="4">
    <source>
        <dbReference type="SAM" id="Coils"/>
    </source>
</evidence>
<dbReference type="InterPro" id="IPR000055">
    <property type="entry name" value="Restrct_endonuc_typeI_TRD"/>
</dbReference>
<evidence type="ECO:0000313" key="7">
    <source>
        <dbReference type="Proteomes" id="UP000182737"/>
    </source>
</evidence>
<feature type="domain" description="Type I restriction modification DNA specificity" evidence="5">
    <location>
        <begin position="2"/>
        <end position="176"/>
    </location>
</feature>
<dbReference type="GO" id="GO:0009307">
    <property type="term" value="P:DNA restriction-modification system"/>
    <property type="evidence" value="ECO:0007669"/>
    <property type="project" value="UniProtKB-KW"/>
</dbReference>
<evidence type="ECO:0000313" key="6">
    <source>
        <dbReference type="EMBL" id="SFI42400.1"/>
    </source>
</evidence>